<feature type="domain" description="Acyl-CoA oxidase/dehydrogenase middle" evidence="12">
    <location>
        <begin position="162"/>
        <end position="271"/>
    </location>
</feature>
<evidence type="ECO:0000313" key="16">
    <source>
        <dbReference type="Proteomes" id="UP000535954"/>
    </source>
</evidence>
<dbReference type="Gene3D" id="1.20.140.10">
    <property type="entry name" value="Butyryl-CoA Dehydrogenase, subunit A, domain 3"/>
    <property type="match status" value="1"/>
</dbReference>
<dbReference type="InterPro" id="IPR046373">
    <property type="entry name" value="Acyl-CoA_Oxase/DH_mid-dom_sf"/>
</dbReference>
<evidence type="ECO:0000259" key="14">
    <source>
        <dbReference type="Pfam" id="PF12806"/>
    </source>
</evidence>
<keyword evidence="5 10" id="KW-0560">Oxidoreductase</keyword>
<evidence type="ECO:0000256" key="2">
    <source>
        <dbReference type="ARBA" id="ARBA00009347"/>
    </source>
</evidence>
<comment type="cofactor">
    <cofactor evidence="1 10">
        <name>FAD</name>
        <dbReference type="ChEBI" id="CHEBI:57692"/>
    </cofactor>
</comment>
<dbReference type="InterPro" id="IPR025878">
    <property type="entry name" value="Acyl-CoA_dh-like_C_dom"/>
</dbReference>
<evidence type="ECO:0000259" key="11">
    <source>
        <dbReference type="Pfam" id="PF00441"/>
    </source>
</evidence>
<feature type="domain" description="Acyl-CoA dehydrogenase/oxidase C-terminal" evidence="11">
    <location>
        <begin position="282"/>
        <end position="449"/>
    </location>
</feature>
<evidence type="ECO:0000256" key="8">
    <source>
        <dbReference type="ARBA" id="ARBA00066694"/>
    </source>
</evidence>
<gene>
    <name evidence="15" type="ORF">HBO13_28040</name>
</gene>
<dbReference type="Pfam" id="PF12806">
    <property type="entry name" value="Acyl-CoA_dh_C"/>
    <property type="match status" value="1"/>
</dbReference>
<evidence type="ECO:0000256" key="1">
    <source>
        <dbReference type="ARBA" id="ARBA00001974"/>
    </source>
</evidence>
<dbReference type="PANTHER" id="PTHR42803">
    <property type="entry name" value="ACYL-COA DEHYDROGENASE"/>
    <property type="match status" value="1"/>
</dbReference>
<dbReference type="FunFam" id="2.40.110.10:FF:000031">
    <property type="entry name" value="Acyl-CoA dehydrogenase, putative"/>
    <property type="match status" value="1"/>
</dbReference>
<dbReference type="GO" id="GO:0050660">
    <property type="term" value="F:flavin adenine dinucleotide binding"/>
    <property type="evidence" value="ECO:0007669"/>
    <property type="project" value="InterPro"/>
</dbReference>
<dbReference type="InterPro" id="IPR009100">
    <property type="entry name" value="AcylCoA_DH/oxidase_NM_dom_sf"/>
</dbReference>
<dbReference type="InterPro" id="IPR036250">
    <property type="entry name" value="AcylCo_DH-like_C"/>
</dbReference>
<dbReference type="SUPFAM" id="SSF47203">
    <property type="entry name" value="Acyl-CoA dehydrogenase C-terminal domain-like"/>
    <property type="match status" value="1"/>
</dbReference>
<evidence type="ECO:0000259" key="13">
    <source>
        <dbReference type="Pfam" id="PF02771"/>
    </source>
</evidence>
<comment type="function">
    <text evidence="7">Involved in the assimilation of dimethylsulphoniopropionate (DMSP), an important compound in the fixation of carbon in marine phytoplankton, by mediating the conversion of 3-(methylthio)propanoyl-CoA (MMPA-CoA) to 3-(methylthio)acryloyl-CoA (MTA-CoA).</text>
</comment>
<dbReference type="Gene3D" id="1.10.540.10">
    <property type="entry name" value="Acyl-CoA dehydrogenase/oxidase, N-terminal domain"/>
    <property type="match status" value="1"/>
</dbReference>
<dbReference type="GO" id="GO:0016627">
    <property type="term" value="F:oxidoreductase activity, acting on the CH-CH group of donors"/>
    <property type="evidence" value="ECO:0007669"/>
    <property type="project" value="InterPro"/>
</dbReference>
<organism evidence="15 16">
    <name type="scientific">Pseudomonas lactis</name>
    <dbReference type="NCBI Taxonomy" id="1615674"/>
    <lineage>
        <taxon>Bacteria</taxon>
        <taxon>Pseudomonadati</taxon>
        <taxon>Pseudomonadota</taxon>
        <taxon>Gammaproteobacteria</taxon>
        <taxon>Pseudomonadales</taxon>
        <taxon>Pseudomonadaceae</taxon>
        <taxon>Pseudomonas</taxon>
    </lineage>
</organism>
<sequence>MTPYKAPLDNVQFLMNDVFAFPELYVDNGDHEADPEIVRAILEGAAKFSEQVIAPLNASGDLEGCKFDNGVVTTPKGFKESYKQFIDDGWSGLSAPLDLGGQGLPESLSLIVSEMLATANPAWTMYTGLSHGAIATLEVHGSAQQKETYLQKLVEGEWTGTMCLTEPHCGTDLGLIKSKAEPQADGSYTITGTKIFISAGEHDMSENIVHLVLARAQGAAAGTKGLSLFIVPKLLPLSDGTPGPRNAVSCSAVEKKMGIKAAATCVMHFDGAKGFLVGQESKGLNNMFTFMNTARIITAMQGLCSGERSFQAALAYAKDRLQMRALSGAQAPELPADPIIVHPDVRKMLLTIKSITEGNRALLYFSLQQLDIAKRNPEPEQRQRAEKLLSFITPICKAFMTESGFEVTNTALQVFGGHGYIQDTGVEQLVRDCRIATIYEGTTGVQALDLLGRKILADRGETLSAFAATIHAQCLALGEHPQLGKHAQQLTRLVKLWQATALEIGSKSLQDPDEIGAASVDFLMYSGYVILGHFWLKMAATAQVKLQDEQNGNANFYSAKLKTCDFYFKRVLPRTEALLLSITSGADSMMAISVEEMSL</sequence>
<feature type="domain" description="Acyl-CoA dehydrogenase/oxidase N-terminal" evidence="13">
    <location>
        <begin position="39"/>
        <end position="157"/>
    </location>
</feature>
<protein>
    <recommendedName>
        <fullName evidence="9">3-methylmercaptopropionyl-CoA dehydrogenase</fullName>
        <ecNumber evidence="8">1.3.99.41</ecNumber>
    </recommendedName>
</protein>
<keyword evidence="3 10" id="KW-0285">Flavoprotein</keyword>
<evidence type="ECO:0000256" key="4">
    <source>
        <dbReference type="ARBA" id="ARBA00022827"/>
    </source>
</evidence>
<keyword evidence="4 10" id="KW-0274">FAD</keyword>
<comment type="caution">
    <text evidence="15">The sequence shown here is derived from an EMBL/GenBank/DDBJ whole genome shotgun (WGS) entry which is preliminary data.</text>
</comment>
<evidence type="ECO:0000256" key="3">
    <source>
        <dbReference type="ARBA" id="ARBA00022630"/>
    </source>
</evidence>
<reference evidence="15 16" key="1">
    <citation type="journal article" date="2020" name="Front. Microbiol.">
        <title>Genetic Organization of the aprX-lipA2 Operon Affects the Proteolytic Potential of Pseudomonas Species in Milk.</title>
        <authorList>
            <person name="Maier C."/>
            <person name="Huptas C."/>
            <person name="von Neubeck M."/>
            <person name="Scherer S."/>
            <person name="Wenning M."/>
            <person name="Lucking G."/>
        </authorList>
    </citation>
    <scope>NUCLEOTIDE SEQUENCE [LARGE SCALE GENOMIC DNA]</scope>
    <source>
        <strain evidence="15 16">WS 5405</strain>
    </source>
</reference>
<dbReference type="InterPro" id="IPR052166">
    <property type="entry name" value="Diverse_Acyl-CoA_DH"/>
</dbReference>
<dbReference type="SUPFAM" id="SSF56645">
    <property type="entry name" value="Acyl-CoA dehydrogenase NM domain-like"/>
    <property type="match status" value="1"/>
</dbReference>
<evidence type="ECO:0000256" key="6">
    <source>
        <dbReference type="ARBA" id="ARBA00051388"/>
    </source>
</evidence>
<evidence type="ECO:0000256" key="10">
    <source>
        <dbReference type="RuleBase" id="RU362125"/>
    </source>
</evidence>
<dbReference type="Pfam" id="PF02771">
    <property type="entry name" value="Acyl-CoA_dh_N"/>
    <property type="match status" value="1"/>
</dbReference>
<dbReference type="AlphaFoldDB" id="A0A7Y1M791"/>
<dbReference type="Gene3D" id="2.40.110.10">
    <property type="entry name" value="Butyryl-CoA Dehydrogenase, subunit A, domain 2"/>
    <property type="match status" value="1"/>
</dbReference>
<dbReference type="Proteomes" id="UP000535954">
    <property type="component" value="Unassembled WGS sequence"/>
</dbReference>
<evidence type="ECO:0000313" key="15">
    <source>
        <dbReference type="EMBL" id="NNA76490.1"/>
    </source>
</evidence>
<dbReference type="EC" id="1.3.99.41" evidence="8"/>
<dbReference type="Pfam" id="PF00441">
    <property type="entry name" value="Acyl-CoA_dh_1"/>
    <property type="match status" value="1"/>
</dbReference>
<comment type="similarity">
    <text evidence="2 10">Belongs to the acyl-CoA dehydrogenase family.</text>
</comment>
<dbReference type="EMBL" id="JAAQYH010000018">
    <property type="protein sequence ID" value="NNA76490.1"/>
    <property type="molecule type" value="Genomic_DNA"/>
</dbReference>
<name>A0A7Y1M791_9PSED</name>
<dbReference type="Pfam" id="PF02770">
    <property type="entry name" value="Acyl-CoA_dh_M"/>
    <property type="match status" value="1"/>
</dbReference>
<dbReference type="InterPro" id="IPR006091">
    <property type="entry name" value="Acyl-CoA_Oxase/DH_mid-dom"/>
</dbReference>
<dbReference type="InterPro" id="IPR013786">
    <property type="entry name" value="AcylCoA_DH/ox_N"/>
</dbReference>
<dbReference type="InterPro" id="IPR037069">
    <property type="entry name" value="AcylCoA_DH/ox_N_sf"/>
</dbReference>
<evidence type="ECO:0000259" key="12">
    <source>
        <dbReference type="Pfam" id="PF02770"/>
    </source>
</evidence>
<evidence type="ECO:0000256" key="5">
    <source>
        <dbReference type="ARBA" id="ARBA00023002"/>
    </source>
</evidence>
<proteinExistence type="inferred from homology"/>
<dbReference type="RefSeq" id="WP_169900376.1">
    <property type="nucleotide sequence ID" value="NZ_JAAQYH010000018.1"/>
</dbReference>
<dbReference type="InterPro" id="IPR009075">
    <property type="entry name" value="AcylCo_DH/oxidase_C"/>
</dbReference>
<comment type="catalytic activity">
    <reaction evidence="6">
        <text>3-(methylsulfanyl)propanoyl-CoA + oxidized [electron-transfer flavoprotein] + H(+) = 3-(methylsulfanyl)acryloyl-CoA + reduced [electron-transfer flavoprotein]</text>
        <dbReference type="Rhea" id="RHEA:52612"/>
        <dbReference type="Rhea" id="RHEA-COMP:10685"/>
        <dbReference type="Rhea" id="RHEA-COMP:10686"/>
        <dbReference type="ChEBI" id="CHEBI:15378"/>
        <dbReference type="ChEBI" id="CHEBI:57692"/>
        <dbReference type="ChEBI" id="CHEBI:58307"/>
        <dbReference type="ChEBI" id="CHEBI:82815"/>
        <dbReference type="ChEBI" id="CHEBI:84994"/>
        <dbReference type="EC" id="1.3.99.41"/>
    </reaction>
    <physiologicalReaction direction="left-to-right" evidence="6">
        <dbReference type="Rhea" id="RHEA:52613"/>
    </physiologicalReaction>
</comment>
<accession>A0A7Y1M791</accession>
<evidence type="ECO:0000256" key="7">
    <source>
        <dbReference type="ARBA" id="ARBA00058683"/>
    </source>
</evidence>
<feature type="domain" description="Acetyl-CoA dehydrogenase-like C-terminal" evidence="14">
    <location>
        <begin position="467"/>
        <end position="592"/>
    </location>
</feature>
<evidence type="ECO:0000256" key="9">
    <source>
        <dbReference type="ARBA" id="ARBA00069043"/>
    </source>
</evidence>
<dbReference type="PANTHER" id="PTHR42803:SF1">
    <property type="entry name" value="BROAD-SPECIFICITY LINEAR ACYL-COA DEHYDROGENASE FADE5"/>
    <property type="match status" value="1"/>
</dbReference>